<sequence>MARDSPSLDQILSSFAYKPSETTTTTTTTKKKKKRSVGGGDDDDAPPPPMKRRRRRPRPPSSAASSAASSYLRTTVAGKPVVVSRFFPLPPDASPPIVLHKKEHSHGTKRRKMTTTKKQKRNPKNPKNHPIPNLSGDRDGVDDDHDGDDDEDVDRDVKKRRRRSKQRSQLSAAEKMSEAYRRVAAEEAWEPPASCHSLLQERHSFDPWRVLIICMLLNITTGEQVRRVLPGLFLLCPDAETTTKVPAEEIEKVIQSLGLQRKRARMIKQFSQEYLSSDWTHVTQLHGIGKYAADAYAIFCVGKPEEVVPQDHKLIDYWKFVCGKDGSKECAAEQN</sequence>
<dbReference type="GO" id="GO:0003677">
    <property type="term" value="F:DNA binding"/>
    <property type="evidence" value="ECO:0007669"/>
    <property type="project" value="InterPro"/>
</dbReference>
<keyword evidence="2" id="KW-0539">Nucleus</keyword>
<organism evidence="5 6">
    <name type="scientific">Ananas comosus</name>
    <name type="common">Pineapple</name>
    <name type="synonym">Ananas ananas</name>
    <dbReference type="NCBI Taxonomy" id="4615"/>
    <lineage>
        <taxon>Eukaryota</taxon>
        <taxon>Viridiplantae</taxon>
        <taxon>Streptophyta</taxon>
        <taxon>Embryophyta</taxon>
        <taxon>Tracheophyta</taxon>
        <taxon>Spermatophyta</taxon>
        <taxon>Magnoliopsida</taxon>
        <taxon>Liliopsida</taxon>
        <taxon>Poales</taxon>
        <taxon>Bromeliaceae</taxon>
        <taxon>Bromelioideae</taxon>
        <taxon>Ananas</taxon>
    </lineage>
</organism>
<comment type="caution">
    <text evidence="5">The sequence shown here is derived from an EMBL/GenBank/DDBJ whole genome shotgun (WGS) entry which is preliminary data.</text>
</comment>
<dbReference type="GO" id="GO:0003824">
    <property type="term" value="F:catalytic activity"/>
    <property type="evidence" value="ECO:0007669"/>
    <property type="project" value="InterPro"/>
</dbReference>
<comment type="subcellular location">
    <subcellularLocation>
        <location evidence="1">Nucleus</location>
    </subcellularLocation>
</comment>
<dbReference type="PANTHER" id="PTHR15074:SF0">
    <property type="entry name" value="METHYL-CPG-BINDING DOMAIN PROTEIN 4-LIKE PROTEIN"/>
    <property type="match status" value="1"/>
</dbReference>
<dbReference type="EMBL" id="LSRQ01001982">
    <property type="protein sequence ID" value="OAY75883.1"/>
    <property type="molecule type" value="Genomic_DNA"/>
</dbReference>
<dbReference type="PANTHER" id="PTHR15074">
    <property type="entry name" value="METHYL-CPG-BINDING PROTEIN"/>
    <property type="match status" value="1"/>
</dbReference>
<evidence type="ECO:0000313" key="5">
    <source>
        <dbReference type="EMBL" id="OAY75883.1"/>
    </source>
</evidence>
<reference evidence="5 6" key="1">
    <citation type="journal article" date="2016" name="DNA Res.">
        <title>The draft genome of MD-2 pineapple using hybrid error correction of long reads.</title>
        <authorList>
            <person name="Redwan R.M."/>
            <person name="Saidin A."/>
            <person name="Kumar S.V."/>
        </authorList>
    </citation>
    <scope>NUCLEOTIDE SEQUENCE [LARGE SCALE GENOMIC DNA]</scope>
    <source>
        <strain evidence="6">cv. MD2</strain>
        <tissue evidence="5">Leaf</tissue>
    </source>
</reference>
<dbReference type="GO" id="GO:0005634">
    <property type="term" value="C:nucleus"/>
    <property type="evidence" value="ECO:0007669"/>
    <property type="project" value="UniProtKB-SubCell"/>
</dbReference>
<evidence type="ECO:0000256" key="3">
    <source>
        <dbReference type="SAM" id="MobiDB-lite"/>
    </source>
</evidence>
<gene>
    <name evidence="5" type="ORF">ACMD2_18781</name>
</gene>
<dbReference type="InterPro" id="IPR011257">
    <property type="entry name" value="DNA_glycosylase"/>
</dbReference>
<evidence type="ECO:0000256" key="2">
    <source>
        <dbReference type="ARBA" id="ARBA00023242"/>
    </source>
</evidence>
<feature type="compositionally biased region" description="Low complexity" evidence="3">
    <location>
        <begin position="61"/>
        <end position="70"/>
    </location>
</feature>
<feature type="compositionally biased region" description="Acidic residues" evidence="3">
    <location>
        <begin position="140"/>
        <end position="154"/>
    </location>
</feature>
<evidence type="ECO:0000256" key="1">
    <source>
        <dbReference type="ARBA" id="ARBA00004123"/>
    </source>
</evidence>
<protein>
    <submittedName>
        <fullName evidence="5">Methyl-CpG-binding domain protein 4-like protein</fullName>
    </submittedName>
</protein>
<dbReference type="Proteomes" id="UP000092600">
    <property type="component" value="Unassembled WGS sequence"/>
</dbReference>
<dbReference type="InterPro" id="IPR003265">
    <property type="entry name" value="HhH-GPD_domain"/>
</dbReference>
<dbReference type="STRING" id="4615.A0A199VFU2"/>
<dbReference type="AlphaFoldDB" id="A0A199VFU2"/>
<accession>A0A199VFU2</accession>
<evidence type="ECO:0000313" key="6">
    <source>
        <dbReference type="Proteomes" id="UP000092600"/>
    </source>
</evidence>
<dbReference type="SUPFAM" id="SSF48150">
    <property type="entry name" value="DNA-glycosylase"/>
    <property type="match status" value="1"/>
</dbReference>
<feature type="region of interest" description="Disordered" evidence="3">
    <location>
        <begin position="1"/>
        <end position="176"/>
    </location>
</feature>
<name>A0A199VFU2_ANACO</name>
<feature type="compositionally biased region" description="Basic residues" evidence="3">
    <location>
        <begin position="99"/>
        <end position="127"/>
    </location>
</feature>
<proteinExistence type="predicted"/>
<dbReference type="InterPro" id="IPR045138">
    <property type="entry name" value="MeCP2/MBD4"/>
</dbReference>
<dbReference type="GO" id="GO:0006284">
    <property type="term" value="P:base-excision repair"/>
    <property type="evidence" value="ECO:0007669"/>
    <property type="project" value="InterPro"/>
</dbReference>
<feature type="domain" description="HhH-GPD" evidence="4">
    <location>
        <begin position="219"/>
        <end position="314"/>
    </location>
</feature>
<evidence type="ECO:0000259" key="4">
    <source>
        <dbReference type="Pfam" id="PF00730"/>
    </source>
</evidence>
<dbReference type="Gene3D" id="1.10.340.30">
    <property type="entry name" value="Hypothetical protein, domain 2"/>
    <property type="match status" value="1"/>
</dbReference>
<dbReference type="Pfam" id="PF00730">
    <property type="entry name" value="HhH-GPD"/>
    <property type="match status" value="1"/>
</dbReference>